<feature type="region of interest" description="Disordered" evidence="1">
    <location>
        <begin position="78"/>
        <end position="100"/>
    </location>
</feature>
<dbReference type="Proteomes" id="UP000634919">
    <property type="component" value="Unassembled WGS sequence"/>
</dbReference>
<keyword evidence="2" id="KW-0732">Signal</keyword>
<proteinExistence type="predicted"/>
<dbReference type="InterPro" id="IPR025392">
    <property type="entry name" value="DUF4124"/>
</dbReference>
<feature type="region of interest" description="Disordered" evidence="1">
    <location>
        <begin position="130"/>
        <end position="150"/>
    </location>
</feature>
<dbReference type="Pfam" id="PF13511">
    <property type="entry name" value="DUF4124"/>
    <property type="match status" value="1"/>
</dbReference>
<gene>
    <name evidence="4" type="ORF">H9646_08435</name>
</gene>
<name>A0ABR8SAL6_9BURK</name>
<accession>A0ABR8SAL6</accession>
<feature type="domain" description="DUF4124" evidence="3">
    <location>
        <begin position="13"/>
        <end position="52"/>
    </location>
</feature>
<sequence length="170" mass="18835">MTTCRHFFAALITCLYTAGIAHAQVIRCVDASGHVTYTDGTCPNSKQVQEILPPLTAQEQAQHEAQYQQALERKRAAQQLQAEREAAQQKADAQRAAALAAQRPVPPVIVQVPPSDPITTYVPLYPPRPPHIRPPHIRPPPPIRPQPDTGSYNCNVFRCYDGKGNTWSRP</sequence>
<comment type="caution">
    <text evidence="4">The sequence shown here is derived from an EMBL/GenBank/DDBJ whole genome shotgun (WGS) entry which is preliminary data.</text>
</comment>
<evidence type="ECO:0000313" key="4">
    <source>
        <dbReference type="EMBL" id="MBD7960512.1"/>
    </source>
</evidence>
<evidence type="ECO:0000256" key="1">
    <source>
        <dbReference type="SAM" id="MobiDB-lite"/>
    </source>
</evidence>
<feature type="chain" id="PRO_5046974143" description="DUF4124 domain-containing protein" evidence="2">
    <location>
        <begin position="24"/>
        <end position="170"/>
    </location>
</feature>
<evidence type="ECO:0000259" key="3">
    <source>
        <dbReference type="Pfam" id="PF13511"/>
    </source>
</evidence>
<evidence type="ECO:0000256" key="2">
    <source>
        <dbReference type="SAM" id="SignalP"/>
    </source>
</evidence>
<dbReference type="EMBL" id="JACSQK010000004">
    <property type="protein sequence ID" value="MBD7960512.1"/>
    <property type="molecule type" value="Genomic_DNA"/>
</dbReference>
<protein>
    <recommendedName>
        <fullName evidence="3">DUF4124 domain-containing protein</fullName>
    </recommendedName>
</protein>
<reference evidence="4 5" key="1">
    <citation type="submission" date="2020-08" db="EMBL/GenBank/DDBJ databases">
        <title>A Genomic Blueprint of the Chicken Gut Microbiome.</title>
        <authorList>
            <person name="Gilroy R."/>
            <person name="Ravi A."/>
            <person name="Getino M."/>
            <person name="Pursley I."/>
            <person name="Horton D.L."/>
            <person name="Alikhan N.-F."/>
            <person name="Baker D."/>
            <person name="Gharbi K."/>
            <person name="Hall N."/>
            <person name="Watson M."/>
            <person name="Adriaenssens E.M."/>
            <person name="Foster-Nyarko E."/>
            <person name="Jarju S."/>
            <person name="Secka A."/>
            <person name="Antonio M."/>
            <person name="Oren A."/>
            <person name="Chaudhuri R."/>
            <person name="La Ragione R.M."/>
            <person name="Hildebrand F."/>
            <person name="Pallen M.J."/>
        </authorList>
    </citation>
    <scope>NUCLEOTIDE SEQUENCE [LARGE SCALE GENOMIC DNA]</scope>
    <source>
        <strain evidence="4 5">Sa2CVA6</strain>
    </source>
</reference>
<keyword evidence="5" id="KW-1185">Reference proteome</keyword>
<evidence type="ECO:0000313" key="5">
    <source>
        <dbReference type="Proteomes" id="UP000634919"/>
    </source>
</evidence>
<organism evidence="4 5">
    <name type="scientific">Comamonas avium</name>
    <dbReference type="NCBI Taxonomy" id="2762231"/>
    <lineage>
        <taxon>Bacteria</taxon>
        <taxon>Pseudomonadati</taxon>
        <taxon>Pseudomonadota</taxon>
        <taxon>Betaproteobacteria</taxon>
        <taxon>Burkholderiales</taxon>
        <taxon>Comamonadaceae</taxon>
        <taxon>Comamonas</taxon>
    </lineage>
</organism>
<dbReference type="RefSeq" id="WP_191722924.1">
    <property type="nucleotide sequence ID" value="NZ_JACSQK010000004.1"/>
</dbReference>
<feature type="signal peptide" evidence="2">
    <location>
        <begin position="1"/>
        <end position="23"/>
    </location>
</feature>
<feature type="compositionally biased region" description="Low complexity" evidence="1">
    <location>
        <begin position="88"/>
        <end position="100"/>
    </location>
</feature>